<dbReference type="AlphaFoldDB" id="A0A7M3V9K5"/>
<evidence type="ECO:0000313" key="5">
    <source>
        <dbReference type="Proteomes" id="UP000593910"/>
    </source>
</evidence>
<feature type="domain" description="Outer membrane protein beta-barrel" evidence="3">
    <location>
        <begin position="18"/>
        <end position="181"/>
    </location>
</feature>
<dbReference type="SUPFAM" id="SSF56925">
    <property type="entry name" value="OMPA-like"/>
    <property type="match status" value="1"/>
</dbReference>
<evidence type="ECO:0000256" key="2">
    <source>
        <dbReference type="SAM" id="SignalP"/>
    </source>
</evidence>
<evidence type="ECO:0000256" key="1">
    <source>
        <dbReference type="ARBA" id="ARBA00022729"/>
    </source>
</evidence>
<dbReference type="KEGG" id="smax:FJR03_01235"/>
<gene>
    <name evidence="4" type="ORF">FJR03_01235</name>
</gene>
<dbReference type="InterPro" id="IPR027385">
    <property type="entry name" value="Beta-barrel_OMP"/>
</dbReference>
<keyword evidence="5" id="KW-1185">Reference proteome</keyword>
<feature type="signal peptide" evidence="2">
    <location>
        <begin position="1"/>
        <end position="18"/>
    </location>
</feature>
<name>A0A7M3V9K5_9BACT</name>
<feature type="chain" id="PRO_5033044240" evidence="2">
    <location>
        <begin position="19"/>
        <end position="181"/>
    </location>
</feature>
<proteinExistence type="predicted"/>
<organism evidence="4 5">
    <name type="scientific">Sulfurimonas marina</name>
    <dbReference type="NCBI Taxonomy" id="2590551"/>
    <lineage>
        <taxon>Bacteria</taxon>
        <taxon>Pseudomonadati</taxon>
        <taxon>Campylobacterota</taxon>
        <taxon>Epsilonproteobacteria</taxon>
        <taxon>Campylobacterales</taxon>
        <taxon>Sulfurimonadaceae</taxon>
        <taxon>Sulfurimonas</taxon>
    </lineage>
</organism>
<dbReference type="Pfam" id="PF13505">
    <property type="entry name" value="OMP_b-brl"/>
    <property type="match status" value="1"/>
</dbReference>
<dbReference type="EMBL" id="CP041165">
    <property type="protein sequence ID" value="QOP40438.1"/>
    <property type="molecule type" value="Genomic_DNA"/>
</dbReference>
<evidence type="ECO:0000259" key="3">
    <source>
        <dbReference type="Pfam" id="PF13505"/>
    </source>
</evidence>
<sequence>MKKLLLFFTLLSTLYGEAKIYVGANAAYQYEIFTTTKKKAFNTTENINLKIGYGDINAYAVEFSIDYAKNDSNILSPNDGDKYGFNVELLKAFDFDLFFNPFVKVGIGAGSMDVERTLQTSVTYGSFNFGGGVFIPMSEHVDFEIGYLYKSITYEKFNLLDELQEISSDQQNSYIGVNFRF</sequence>
<protein>
    <submittedName>
        <fullName evidence="4">Porin family protein</fullName>
    </submittedName>
</protein>
<reference evidence="4 5" key="1">
    <citation type="submission" date="2019-06" db="EMBL/GenBank/DDBJ databases">
        <title>Sulfurimonas gotlandica sp. nov., a chemoautotrophic and psychrotolerant epsilonproteobacterium isolated from a pelagic redoxcline, and an emended description of the genus Sulfurimonas.</title>
        <authorList>
            <person name="Wang S."/>
            <person name="Jiang L."/>
            <person name="Shao Z."/>
        </authorList>
    </citation>
    <scope>NUCLEOTIDE SEQUENCE [LARGE SCALE GENOMIC DNA]</scope>
    <source>
        <strain evidence="4 5">B2</strain>
    </source>
</reference>
<dbReference type="RefSeq" id="WP_193113863.1">
    <property type="nucleotide sequence ID" value="NZ_CP041165.1"/>
</dbReference>
<evidence type="ECO:0000313" key="4">
    <source>
        <dbReference type="EMBL" id="QOP40438.1"/>
    </source>
</evidence>
<accession>A0A7M3V9K5</accession>
<keyword evidence="1 2" id="KW-0732">Signal</keyword>
<dbReference type="Gene3D" id="2.40.160.20">
    <property type="match status" value="1"/>
</dbReference>
<dbReference type="Proteomes" id="UP000593910">
    <property type="component" value="Chromosome"/>
</dbReference>
<dbReference type="InterPro" id="IPR011250">
    <property type="entry name" value="OMP/PagP_B-barrel"/>
</dbReference>